<reference evidence="3" key="2">
    <citation type="submission" date="2023-11" db="UniProtKB">
        <authorList>
            <consortium name="WormBaseParasite"/>
        </authorList>
    </citation>
    <scope>IDENTIFICATION</scope>
</reference>
<evidence type="ECO:0000313" key="2">
    <source>
        <dbReference type="Proteomes" id="UP000050792"/>
    </source>
</evidence>
<evidence type="ECO:0000313" key="3">
    <source>
        <dbReference type="WBParaSite" id="SRDH1_69160.1"/>
    </source>
</evidence>
<dbReference type="Proteomes" id="UP000050792">
    <property type="component" value="Unassembled WGS sequence"/>
</dbReference>
<reference evidence="2" key="1">
    <citation type="submission" date="2022-06" db="EMBL/GenBank/DDBJ databases">
        <authorList>
            <person name="Berger JAMES D."/>
            <person name="Berger JAMES D."/>
        </authorList>
    </citation>
    <scope>NUCLEOTIDE SEQUENCE [LARGE SCALE GENOMIC DNA]</scope>
</reference>
<dbReference type="WBParaSite" id="SRDH1_69160.1">
    <property type="protein sequence ID" value="SRDH1_69160.1"/>
    <property type="gene ID" value="SRDH1_69160"/>
</dbReference>
<keyword evidence="1" id="KW-0732">Signal</keyword>
<feature type="chain" id="PRO_5041718382" description="FZ domain-containing protein" evidence="1">
    <location>
        <begin position="20"/>
        <end position="485"/>
    </location>
</feature>
<feature type="signal peptide" evidence="1">
    <location>
        <begin position="1"/>
        <end position="19"/>
    </location>
</feature>
<name>A0AA85FYL0_9TREM</name>
<evidence type="ECO:0008006" key="4">
    <source>
        <dbReference type="Google" id="ProtNLM"/>
    </source>
</evidence>
<evidence type="ECO:0000256" key="1">
    <source>
        <dbReference type="SAM" id="SignalP"/>
    </source>
</evidence>
<accession>A0AA85FYL0</accession>
<sequence>MSITYYIIISILFNSILLTLNNKIINNQHNQKSIIINNNKSISFNQLIGYWFNKGIKYRLCNQLLINDCDKLSIQQLSLDYNNNNNNNNNKLDYDIIMKKIICILQKINCPINEKSFQIHDIPCQSTCLSLLSICGQLRNAPQSFFMNIPSSCPNTVQIQTSQKRWIYENNNYQTTLSPIRSTTHYNTYHNRHNSKRYTRYPNYMTYISPRSFLSEDRYGYDHYNNPINRNRYPRQINMNTDLFHSPNQYYTVDSKRSIEYSNNQNLKKMHLPFTPTQRKLPLIEEDCLLLPPGGCDNWMDPSTNLQHLKAPNYREYLKLNLGCPKDIPETCNSMFPTLYTRSKWIKSNFTVSAVIRISGTLWWFGKNDRFQPLFRFHILKTYDSDIHPYDEKMILTYSWPLQCICIDEIIVGKKYLMLTHSFKSRQTLHITKDTVFLSRVRRYTRKLACWKGACTLRSSRNRRRSYNLQSNIKLFNNHNDKKLK</sequence>
<keyword evidence="2" id="KW-1185">Reference proteome</keyword>
<proteinExistence type="predicted"/>
<dbReference type="AlphaFoldDB" id="A0AA85FYL0"/>
<organism evidence="2 3">
    <name type="scientific">Schistosoma rodhaini</name>
    <dbReference type="NCBI Taxonomy" id="6188"/>
    <lineage>
        <taxon>Eukaryota</taxon>
        <taxon>Metazoa</taxon>
        <taxon>Spiralia</taxon>
        <taxon>Lophotrochozoa</taxon>
        <taxon>Platyhelminthes</taxon>
        <taxon>Trematoda</taxon>
        <taxon>Digenea</taxon>
        <taxon>Strigeidida</taxon>
        <taxon>Schistosomatoidea</taxon>
        <taxon>Schistosomatidae</taxon>
        <taxon>Schistosoma</taxon>
    </lineage>
</organism>
<protein>
    <recommendedName>
        <fullName evidence="4">FZ domain-containing protein</fullName>
    </recommendedName>
</protein>